<feature type="domain" description="DUF6950" evidence="1">
    <location>
        <begin position="6"/>
        <end position="127"/>
    </location>
</feature>
<evidence type="ECO:0000313" key="3">
    <source>
        <dbReference type="Proteomes" id="UP000316030"/>
    </source>
</evidence>
<dbReference type="InterPro" id="IPR053802">
    <property type="entry name" value="DUF6950"/>
</dbReference>
<protein>
    <recommendedName>
        <fullName evidence="1">DUF6950 domain-containing protein</fullName>
    </recommendedName>
</protein>
<organism evidence="2 3">
    <name type="scientific">Thalassovita litoralis</name>
    <dbReference type="NCBI Taxonomy" id="1010611"/>
    <lineage>
        <taxon>Bacteria</taxon>
        <taxon>Pseudomonadati</taxon>
        <taxon>Pseudomonadota</taxon>
        <taxon>Alphaproteobacteria</taxon>
        <taxon>Rhodobacterales</taxon>
        <taxon>Roseobacteraceae</taxon>
        <taxon>Thalassovita</taxon>
    </lineage>
</organism>
<name>A0A521FRS3_9RHOB</name>
<reference evidence="2 3" key="1">
    <citation type="submission" date="2017-05" db="EMBL/GenBank/DDBJ databases">
        <authorList>
            <person name="Varghese N."/>
            <person name="Submissions S."/>
        </authorList>
    </citation>
    <scope>NUCLEOTIDE SEQUENCE [LARGE SCALE GENOMIC DNA]</scope>
    <source>
        <strain evidence="2 3">DSM 29506</strain>
    </source>
</reference>
<gene>
    <name evidence="2" type="ORF">SAMN06265173_1482</name>
</gene>
<sequence>MTRAELLTAYLEAARHRRFRPGSHDCALFIAGWVRRVTGIDHAEGWRGRYRSLKRGQTLLRDIGFEDHVALVASLLEETPPARARNGDIALMNGHALGILSAERVFVLHPDGLGSVTRLQAERAFRV</sequence>
<dbReference type="RefSeq" id="WP_142494956.1">
    <property type="nucleotide sequence ID" value="NZ_FXTO01000048.1"/>
</dbReference>
<dbReference type="Pfam" id="PF22262">
    <property type="entry name" value="DUF6950"/>
    <property type="match status" value="1"/>
</dbReference>
<accession>A0A521FRS3</accession>
<evidence type="ECO:0000313" key="2">
    <source>
        <dbReference type="EMBL" id="SMO98935.1"/>
    </source>
</evidence>
<evidence type="ECO:0000259" key="1">
    <source>
        <dbReference type="Pfam" id="PF22262"/>
    </source>
</evidence>
<proteinExistence type="predicted"/>
<keyword evidence="3" id="KW-1185">Reference proteome</keyword>
<dbReference type="Proteomes" id="UP000316030">
    <property type="component" value="Unassembled WGS sequence"/>
</dbReference>
<dbReference type="OrthoDB" id="6586924at2"/>
<dbReference type="AlphaFoldDB" id="A0A521FRS3"/>
<dbReference type="EMBL" id="FXTO01000048">
    <property type="protein sequence ID" value="SMO98935.1"/>
    <property type="molecule type" value="Genomic_DNA"/>
</dbReference>